<evidence type="ECO:0000259" key="2">
    <source>
        <dbReference type="Pfam" id="PF03561"/>
    </source>
</evidence>
<dbReference type="AlphaFoldDB" id="A0A3B0TB05"/>
<comment type="similarity">
    <text evidence="1">Belongs to the allantoicase family.</text>
</comment>
<gene>
    <name evidence="3" type="ORF">MNBD_ALPHA05-2070</name>
</gene>
<organism evidence="3">
    <name type="scientific">hydrothermal vent metagenome</name>
    <dbReference type="NCBI Taxonomy" id="652676"/>
    <lineage>
        <taxon>unclassified sequences</taxon>
        <taxon>metagenomes</taxon>
        <taxon>ecological metagenomes</taxon>
    </lineage>
</organism>
<protein>
    <submittedName>
        <fullName evidence="3">Allantoicase</fullName>
        <ecNumber evidence="3">3.5.3.4</ecNumber>
    </submittedName>
</protein>
<dbReference type="InterPro" id="IPR005164">
    <property type="entry name" value="Allantoicase"/>
</dbReference>
<proteinExistence type="inferred from homology"/>
<accession>A0A3B0TB05</accession>
<dbReference type="InterPro" id="IPR008979">
    <property type="entry name" value="Galactose-bd-like_sf"/>
</dbReference>
<name>A0A3B0TB05_9ZZZZ</name>
<sequence>APWVEILPQSKLQADTVHEYSTADISSPKPVTHVRLSIYPDGGVSRFRIFGRRQ</sequence>
<dbReference type="EMBL" id="UOEH01000428">
    <property type="protein sequence ID" value="VAW04196.1"/>
    <property type="molecule type" value="Genomic_DNA"/>
</dbReference>
<feature type="non-terminal residue" evidence="3">
    <location>
        <position position="1"/>
    </location>
</feature>
<dbReference type="InterPro" id="IPR015908">
    <property type="entry name" value="Allantoicase_dom"/>
</dbReference>
<dbReference type="PANTHER" id="PTHR12045:SF3">
    <property type="entry name" value="INACTIVE ALLANTOICASE-RELATED"/>
    <property type="match status" value="1"/>
</dbReference>
<feature type="domain" description="Allantoicase" evidence="2">
    <location>
        <begin position="2"/>
        <end position="53"/>
    </location>
</feature>
<keyword evidence="3" id="KW-0378">Hydrolase</keyword>
<dbReference type="SUPFAM" id="SSF49785">
    <property type="entry name" value="Galactose-binding domain-like"/>
    <property type="match status" value="1"/>
</dbReference>
<dbReference type="Pfam" id="PF03561">
    <property type="entry name" value="Allantoicase"/>
    <property type="match status" value="1"/>
</dbReference>
<dbReference type="GO" id="GO:0004037">
    <property type="term" value="F:allantoicase activity"/>
    <property type="evidence" value="ECO:0007669"/>
    <property type="project" value="UniProtKB-EC"/>
</dbReference>
<evidence type="ECO:0000256" key="1">
    <source>
        <dbReference type="ARBA" id="ARBA00009242"/>
    </source>
</evidence>
<dbReference type="GO" id="GO:0000256">
    <property type="term" value="P:allantoin catabolic process"/>
    <property type="evidence" value="ECO:0007669"/>
    <property type="project" value="InterPro"/>
</dbReference>
<dbReference type="EC" id="3.5.3.4" evidence="3"/>
<dbReference type="Gene3D" id="2.60.120.260">
    <property type="entry name" value="Galactose-binding domain-like"/>
    <property type="match status" value="1"/>
</dbReference>
<dbReference type="PANTHER" id="PTHR12045">
    <property type="entry name" value="ALLANTOICASE"/>
    <property type="match status" value="1"/>
</dbReference>
<reference evidence="3" key="1">
    <citation type="submission" date="2018-06" db="EMBL/GenBank/DDBJ databases">
        <authorList>
            <person name="Zhirakovskaya E."/>
        </authorList>
    </citation>
    <scope>NUCLEOTIDE SEQUENCE</scope>
</reference>
<evidence type="ECO:0000313" key="3">
    <source>
        <dbReference type="EMBL" id="VAW04196.1"/>
    </source>
</evidence>